<dbReference type="Pfam" id="PF06305">
    <property type="entry name" value="LapA_dom"/>
    <property type="match status" value="1"/>
</dbReference>
<keyword evidence="2 5" id="KW-0812">Transmembrane</keyword>
<dbReference type="Proteomes" id="UP000294980">
    <property type="component" value="Unassembled WGS sequence"/>
</dbReference>
<sequence>MNFLRGVTGIIVAFAMAGLGVLFALQNDVAVPLDLLVYRFAPRSLALWVLAAFALGGLCGVLVASAVSLRLRTRMRLLNRQLTRAQSEADRLRHRGRVARD</sequence>
<evidence type="ECO:0000256" key="2">
    <source>
        <dbReference type="ARBA" id="ARBA00022692"/>
    </source>
</evidence>
<organism evidence="7 8">
    <name type="scientific">Chromatocurvus halotolerans</name>
    <dbReference type="NCBI Taxonomy" id="1132028"/>
    <lineage>
        <taxon>Bacteria</taxon>
        <taxon>Pseudomonadati</taxon>
        <taxon>Pseudomonadota</taxon>
        <taxon>Gammaproteobacteria</taxon>
        <taxon>Cellvibrionales</taxon>
        <taxon>Halieaceae</taxon>
        <taxon>Chromatocurvus</taxon>
    </lineage>
</organism>
<keyword evidence="3 5" id="KW-1133">Transmembrane helix</keyword>
<reference evidence="7 8" key="1">
    <citation type="submission" date="2019-03" db="EMBL/GenBank/DDBJ databases">
        <title>Genomic Encyclopedia of Type Strains, Phase IV (KMG-IV): sequencing the most valuable type-strain genomes for metagenomic binning, comparative biology and taxonomic classification.</title>
        <authorList>
            <person name="Goeker M."/>
        </authorList>
    </citation>
    <scope>NUCLEOTIDE SEQUENCE [LARGE SCALE GENOMIC DNA]</scope>
    <source>
        <strain evidence="7 8">DSM 23344</strain>
    </source>
</reference>
<evidence type="ECO:0000256" key="4">
    <source>
        <dbReference type="ARBA" id="ARBA00023136"/>
    </source>
</evidence>
<feature type="transmembrane region" description="Helical" evidence="5">
    <location>
        <begin position="45"/>
        <end position="71"/>
    </location>
</feature>
<protein>
    <submittedName>
        <fullName evidence="7">Uncharacterized protein DUF1049</fullName>
    </submittedName>
</protein>
<evidence type="ECO:0000259" key="6">
    <source>
        <dbReference type="Pfam" id="PF06305"/>
    </source>
</evidence>
<dbReference type="EMBL" id="SLWX01000005">
    <property type="protein sequence ID" value="TCO76116.1"/>
    <property type="molecule type" value="Genomic_DNA"/>
</dbReference>
<keyword evidence="1" id="KW-1003">Cell membrane</keyword>
<comment type="caution">
    <text evidence="7">The sequence shown here is derived from an EMBL/GenBank/DDBJ whole genome shotgun (WGS) entry which is preliminary data.</text>
</comment>
<dbReference type="InterPro" id="IPR010445">
    <property type="entry name" value="LapA_dom"/>
</dbReference>
<keyword evidence="4 5" id="KW-0472">Membrane</keyword>
<evidence type="ECO:0000256" key="1">
    <source>
        <dbReference type="ARBA" id="ARBA00022475"/>
    </source>
</evidence>
<evidence type="ECO:0000256" key="3">
    <source>
        <dbReference type="ARBA" id="ARBA00022989"/>
    </source>
</evidence>
<name>A0A4R2KXT4_9GAMM</name>
<evidence type="ECO:0000256" key="5">
    <source>
        <dbReference type="SAM" id="Phobius"/>
    </source>
</evidence>
<gene>
    <name evidence="7" type="ORF">EV688_10576</name>
</gene>
<feature type="transmembrane region" description="Helical" evidence="5">
    <location>
        <begin position="7"/>
        <end position="25"/>
    </location>
</feature>
<dbReference type="GO" id="GO:0005886">
    <property type="term" value="C:plasma membrane"/>
    <property type="evidence" value="ECO:0007669"/>
    <property type="project" value="InterPro"/>
</dbReference>
<accession>A0A4R2KXT4</accession>
<dbReference type="AlphaFoldDB" id="A0A4R2KXT4"/>
<feature type="domain" description="Lipopolysaccharide assembly protein A" evidence="6">
    <location>
        <begin position="26"/>
        <end position="88"/>
    </location>
</feature>
<evidence type="ECO:0000313" key="8">
    <source>
        <dbReference type="Proteomes" id="UP000294980"/>
    </source>
</evidence>
<dbReference type="RefSeq" id="WP_240624242.1">
    <property type="nucleotide sequence ID" value="NZ_QQSW01000003.1"/>
</dbReference>
<evidence type="ECO:0000313" key="7">
    <source>
        <dbReference type="EMBL" id="TCO76116.1"/>
    </source>
</evidence>
<proteinExistence type="predicted"/>
<keyword evidence="8" id="KW-1185">Reference proteome</keyword>